<dbReference type="Proteomes" id="UP000240987">
    <property type="component" value="Unassembled WGS sequence"/>
</dbReference>
<proteinExistence type="predicted"/>
<keyword evidence="3" id="KW-1185">Reference proteome</keyword>
<sequence>MKGGIGSLAGKVGGGKVMDGVKSALSRFSPTSGAGKMAMKGATGAGKALSGSGKVAASVGKAGLNLLAQQSPVGRAMRDVASMASTPTNQHQDVLNNLNAQQNAPSTSTSSPNTSTVSTDEAAWQAMANSRANDKH</sequence>
<evidence type="ECO:0008006" key="4">
    <source>
        <dbReference type="Google" id="ProtNLM"/>
    </source>
</evidence>
<feature type="region of interest" description="Disordered" evidence="1">
    <location>
        <begin position="80"/>
        <end position="136"/>
    </location>
</feature>
<feature type="compositionally biased region" description="Low complexity" evidence="1">
    <location>
        <begin position="106"/>
        <end position="119"/>
    </location>
</feature>
<dbReference type="EMBL" id="PYMJ01000063">
    <property type="protein sequence ID" value="PSU42850.1"/>
    <property type="molecule type" value="Genomic_DNA"/>
</dbReference>
<dbReference type="AlphaFoldDB" id="A0A2T3J657"/>
<feature type="compositionally biased region" description="Low complexity" evidence="1">
    <location>
        <begin position="33"/>
        <end position="48"/>
    </location>
</feature>
<gene>
    <name evidence="2" type="ORF">C9J12_28730</name>
</gene>
<feature type="compositionally biased region" description="Polar residues" evidence="1">
    <location>
        <begin position="83"/>
        <end position="105"/>
    </location>
</feature>
<accession>A0A2T3J657</accession>
<evidence type="ECO:0000256" key="1">
    <source>
        <dbReference type="SAM" id="MobiDB-lite"/>
    </source>
</evidence>
<evidence type="ECO:0000313" key="3">
    <source>
        <dbReference type="Proteomes" id="UP000240987"/>
    </source>
</evidence>
<protein>
    <recommendedName>
        <fullName evidence="4">P-type conjugative transfer protein TrbL</fullName>
    </recommendedName>
</protein>
<feature type="region of interest" description="Disordered" evidence="1">
    <location>
        <begin position="29"/>
        <end position="51"/>
    </location>
</feature>
<organism evidence="2 3">
    <name type="scientific">Photobacterium frigidiphilum</name>
    <dbReference type="NCBI Taxonomy" id="264736"/>
    <lineage>
        <taxon>Bacteria</taxon>
        <taxon>Pseudomonadati</taxon>
        <taxon>Pseudomonadota</taxon>
        <taxon>Gammaproteobacteria</taxon>
        <taxon>Vibrionales</taxon>
        <taxon>Vibrionaceae</taxon>
        <taxon>Photobacterium</taxon>
    </lineage>
</organism>
<feature type="compositionally biased region" description="Polar residues" evidence="1">
    <location>
        <begin position="127"/>
        <end position="136"/>
    </location>
</feature>
<reference evidence="2 3" key="1">
    <citation type="submission" date="2018-01" db="EMBL/GenBank/DDBJ databases">
        <title>Whole genome sequencing of Histamine producing bacteria.</title>
        <authorList>
            <person name="Butler K."/>
        </authorList>
    </citation>
    <scope>NUCLEOTIDE SEQUENCE [LARGE SCALE GENOMIC DNA]</scope>
    <source>
        <strain evidence="2 3">JCM 12947</strain>
    </source>
</reference>
<comment type="caution">
    <text evidence="2">The sequence shown here is derived from an EMBL/GenBank/DDBJ whole genome shotgun (WGS) entry which is preliminary data.</text>
</comment>
<name>A0A2T3J657_9GAMM</name>
<evidence type="ECO:0000313" key="2">
    <source>
        <dbReference type="EMBL" id="PSU42850.1"/>
    </source>
</evidence>